<dbReference type="PANTHER" id="PTHR43162:SF1">
    <property type="entry name" value="PRESTALK A DIFFERENTIATION PROTEIN A"/>
    <property type="match status" value="1"/>
</dbReference>
<dbReference type="SUPFAM" id="SSF51735">
    <property type="entry name" value="NAD(P)-binding Rossmann-fold domains"/>
    <property type="match status" value="1"/>
</dbReference>
<dbReference type="AlphaFoldDB" id="A0A6P2BUD0"/>
<accession>A0A6P2BUD0</accession>
<gene>
    <name evidence="2" type="ORF">EAS64_36360</name>
</gene>
<evidence type="ECO:0000313" key="2">
    <source>
        <dbReference type="EMBL" id="TVZ00823.1"/>
    </source>
</evidence>
<proteinExistence type="predicted"/>
<organism evidence="2 3">
    <name type="scientific">Trebonia kvetii</name>
    <dbReference type="NCBI Taxonomy" id="2480626"/>
    <lineage>
        <taxon>Bacteria</taxon>
        <taxon>Bacillati</taxon>
        <taxon>Actinomycetota</taxon>
        <taxon>Actinomycetes</taxon>
        <taxon>Streptosporangiales</taxon>
        <taxon>Treboniaceae</taxon>
        <taxon>Trebonia</taxon>
    </lineage>
</organism>
<dbReference type="InterPro" id="IPR036291">
    <property type="entry name" value="NAD(P)-bd_dom_sf"/>
</dbReference>
<sequence length="288" mass="30519">MEPIQDRGMLMLLVIGASGNVGREVTRLLAESGEQVRVLTRNPGSAAVPAGVEVVRGDLADSESLESAMKGADGAYSLMRPDPDATRNLAAAAASQGLERIVLLTSLAAEAADTPLGLQHREAEQAVEATGLTWAFLRPTNFASNSLAWAQSIRTEGAVRAPFGTFKSAVIDPRDIAAVAVAELRSPDQANRVHRLTGPQVLGLTDQIAIIGEVLGRDITYVEQSEREAHEELLARGVPAPVAESILAGQRGALTQEQHVYDTVQQATGRPAAPYRDWVTANRAAFAS</sequence>
<keyword evidence="3" id="KW-1185">Reference proteome</keyword>
<dbReference type="Gene3D" id="3.90.25.10">
    <property type="entry name" value="UDP-galactose 4-epimerase, domain 1"/>
    <property type="match status" value="1"/>
</dbReference>
<comment type="caution">
    <text evidence="2">The sequence shown here is derived from an EMBL/GenBank/DDBJ whole genome shotgun (WGS) entry which is preliminary data.</text>
</comment>
<dbReference type="InterPro" id="IPR016040">
    <property type="entry name" value="NAD(P)-bd_dom"/>
</dbReference>
<reference evidence="2 3" key="1">
    <citation type="submission" date="2018-11" db="EMBL/GenBank/DDBJ databases">
        <title>Trebonia kvetii gen.nov., sp.nov., a novel acidophilic actinobacterium, and proposal of the new actinobacterial family Treboniaceae fam. nov.</title>
        <authorList>
            <person name="Rapoport D."/>
            <person name="Sagova-Mareckova M."/>
            <person name="Sedlacek I."/>
            <person name="Provaznik J."/>
            <person name="Kralova S."/>
            <person name="Pavlinic D."/>
            <person name="Benes V."/>
            <person name="Kopecky J."/>
        </authorList>
    </citation>
    <scope>NUCLEOTIDE SEQUENCE [LARGE SCALE GENOMIC DNA]</scope>
    <source>
        <strain evidence="2 3">15Tr583</strain>
    </source>
</reference>
<dbReference type="PANTHER" id="PTHR43162">
    <property type="match status" value="1"/>
</dbReference>
<dbReference type="OrthoDB" id="116343at2"/>
<dbReference type="EMBL" id="RPFW01000008">
    <property type="protein sequence ID" value="TVZ00823.1"/>
    <property type="molecule type" value="Genomic_DNA"/>
</dbReference>
<evidence type="ECO:0000259" key="1">
    <source>
        <dbReference type="Pfam" id="PF13460"/>
    </source>
</evidence>
<dbReference type="Gene3D" id="3.40.50.720">
    <property type="entry name" value="NAD(P)-binding Rossmann-like Domain"/>
    <property type="match status" value="1"/>
</dbReference>
<protein>
    <submittedName>
        <fullName evidence="2">NAD-dependent epimerase/dehydratase family protein</fullName>
    </submittedName>
</protein>
<feature type="domain" description="NAD(P)-binding" evidence="1">
    <location>
        <begin position="16"/>
        <end position="187"/>
    </location>
</feature>
<dbReference type="Proteomes" id="UP000460272">
    <property type="component" value="Unassembled WGS sequence"/>
</dbReference>
<dbReference type="InterPro" id="IPR051604">
    <property type="entry name" value="Ergot_Alk_Oxidoreductase"/>
</dbReference>
<evidence type="ECO:0000313" key="3">
    <source>
        <dbReference type="Proteomes" id="UP000460272"/>
    </source>
</evidence>
<name>A0A6P2BUD0_9ACTN</name>
<dbReference type="Pfam" id="PF13460">
    <property type="entry name" value="NAD_binding_10"/>
    <property type="match status" value="1"/>
</dbReference>